<gene>
    <name evidence="1" type="ORF">XAT740_LOCUS51762</name>
</gene>
<dbReference type="AlphaFoldDB" id="A0A816D9V2"/>
<evidence type="ECO:0000313" key="1">
    <source>
        <dbReference type="EMBL" id="CAF1631684.1"/>
    </source>
</evidence>
<dbReference type="Proteomes" id="UP000663828">
    <property type="component" value="Unassembled WGS sequence"/>
</dbReference>
<evidence type="ECO:0000313" key="2">
    <source>
        <dbReference type="Proteomes" id="UP000663828"/>
    </source>
</evidence>
<accession>A0A816D9V2</accession>
<keyword evidence="2" id="KW-1185">Reference proteome</keyword>
<organism evidence="1 2">
    <name type="scientific">Adineta ricciae</name>
    <name type="common">Rotifer</name>
    <dbReference type="NCBI Taxonomy" id="249248"/>
    <lineage>
        <taxon>Eukaryota</taxon>
        <taxon>Metazoa</taxon>
        <taxon>Spiralia</taxon>
        <taxon>Gnathifera</taxon>
        <taxon>Rotifera</taxon>
        <taxon>Eurotatoria</taxon>
        <taxon>Bdelloidea</taxon>
        <taxon>Adinetida</taxon>
        <taxon>Adinetidae</taxon>
        <taxon>Adineta</taxon>
    </lineage>
</organism>
<sequence>MSRPDRSVHDNEWTCYWFPDCNVPYDALHLDFMNSIFVLMLKSNPNGCTKIYLLIYNQDKQQILCDLNRNGKYDLPSYRRLTSQPTDLYEVASNYFFSLFPSNNKVDSFPFVQRRFIFHNSSAIYPVCLNNEFASRISSKLGRKWFAREEIERQVKFIKIQWTVTPDIETYSYDVKNNQARLGGQSLFPLAAFVFRWLMSKIDSESAASSRASPPVDSAFSAANTTASSGTSGYFSIDPSISNVEIIRGPHFRISFDEFIGE</sequence>
<protein>
    <submittedName>
        <fullName evidence="1">Uncharacterized protein</fullName>
    </submittedName>
</protein>
<comment type="caution">
    <text evidence="1">The sequence shown here is derived from an EMBL/GenBank/DDBJ whole genome shotgun (WGS) entry which is preliminary data.</text>
</comment>
<proteinExistence type="predicted"/>
<dbReference type="EMBL" id="CAJNOR010008327">
    <property type="protein sequence ID" value="CAF1631684.1"/>
    <property type="molecule type" value="Genomic_DNA"/>
</dbReference>
<name>A0A816D9V2_ADIRI</name>
<reference evidence="1" key="1">
    <citation type="submission" date="2021-02" db="EMBL/GenBank/DDBJ databases">
        <authorList>
            <person name="Nowell W R."/>
        </authorList>
    </citation>
    <scope>NUCLEOTIDE SEQUENCE</scope>
</reference>